<sequence length="51" mass="5625">MKTIRTFINQTLFGLAFIGVTSVIAQPAMAEKFTGQSSNVRAEISFEKSEE</sequence>
<proteinExistence type="predicted"/>
<evidence type="ECO:0000313" key="2">
    <source>
        <dbReference type="Proteomes" id="UP000607281"/>
    </source>
</evidence>
<evidence type="ECO:0000313" key="1">
    <source>
        <dbReference type="EMBL" id="MBD2346447.1"/>
    </source>
</evidence>
<protein>
    <submittedName>
        <fullName evidence="1">Uncharacterized protein</fullName>
    </submittedName>
</protein>
<gene>
    <name evidence="1" type="ORF">H6G18_20170</name>
</gene>
<dbReference type="EMBL" id="JACJRF010000044">
    <property type="protein sequence ID" value="MBD2346447.1"/>
    <property type="molecule type" value="Genomic_DNA"/>
</dbReference>
<dbReference type="Proteomes" id="UP000607281">
    <property type="component" value="Unassembled WGS sequence"/>
</dbReference>
<reference evidence="1 2" key="1">
    <citation type="journal article" date="2020" name="ISME J.">
        <title>Comparative genomics reveals insights into cyanobacterial evolution and habitat adaptation.</title>
        <authorList>
            <person name="Chen M.Y."/>
            <person name="Teng W.K."/>
            <person name="Zhao L."/>
            <person name="Hu C.X."/>
            <person name="Zhou Y.K."/>
            <person name="Han B.P."/>
            <person name="Song L.R."/>
            <person name="Shu W.S."/>
        </authorList>
    </citation>
    <scope>NUCLEOTIDE SEQUENCE [LARGE SCALE GENOMIC DNA]</scope>
    <source>
        <strain evidence="1 2">FACHB-260</strain>
    </source>
</reference>
<name>A0ABR8CTD4_9NOST</name>
<comment type="caution">
    <text evidence="1">The sequence shown here is derived from an EMBL/GenBank/DDBJ whole genome shotgun (WGS) entry which is preliminary data.</text>
</comment>
<keyword evidence="2" id="KW-1185">Reference proteome</keyword>
<organism evidence="1 2">
    <name type="scientific">Anabaena subtropica FACHB-260</name>
    <dbReference type="NCBI Taxonomy" id="2692884"/>
    <lineage>
        <taxon>Bacteria</taxon>
        <taxon>Bacillati</taxon>
        <taxon>Cyanobacteriota</taxon>
        <taxon>Cyanophyceae</taxon>
        <taxon>Nostocales</taxon>
        <taxon>Nostocaceae</taxon>
        <taxon>Anabaena</taxon>
    </lineage>
</organism>
<accession>A0ABR8CTD4</accession>
<dbReference type="RefSeq" id="WP_190408861.1">
    <property type="nucleotide sequence ID" value="NZ_JACJRF010000044.1"/>
</dbReference>